<gene>
    <name evidence="10" type="ORF">DLM86_14590</name>
</gene>
<evidence type="ECO:0000256" key="2">
    <source>
        <dbReference type="ARBA" id="ARBA00005551"/>
    </source>
</evidence>
<evidence type="ECO:0000256" key="5">
    <source>
        <dbReference type="ARBA" id="ARBA00022989"/>
    </source>
</evidence>
<feature type="transmembrane region" description="Helical" evidence="8">
    <location>
        <begin position="153"/>
        <end position="177"/>
    </location>
</feature>
<dbReference type="RefSeq" id="WP_110840774.1">
    <property type="nucleotide sequence ID" value="NZ_QJVJ01000006.1"/>
</dbReference>
<feature type="transmembrane region" description="Helical" evidence="8">
    <location>
        <begin position="92"/>
        <end position="115"/>
    </location>
</feature>
<accession>A0A2V5KVZ8</accession>
<evidence type="ECO:0000256" key="3">
    <source>
        <dbReference type="ARBA" id="ARBA00022448"/>
    </source>
</evidence>
<evidence type="ECO:0000259" key="9">
    <source>
        <dbReference type="Pfam" id="PF00999"/>
    </source>
</evidence>
<feature type="transmembrane region" description="Helical" evidence="8">
    <location>
        <begin position="121"/>
        <end position="141"/>
    </location>
</feature>
<comment type="similarity">
    <text evidence="2">Belongs to the monovalent cation:proton antiporter 2 (CPA2) transporter (TC 2.A.37) family.</text>
</comment>
<feature type="domain" description="Cation/H+ exchanger transmembrane" evidence="9">
    <location>
        <begin position="13"/>
        <end position="378"/>
    </location>
</feature>
<comment type="subcellular location">
    <subcellularLocation>
        <location evidence="1">Membrane</location>
        <topology evidence="1">Multi-pass membrane protein</topology>
    </subcellularLocation>
</comment>
<feature type="transmembrane region" description="Helical" evidence="8">
    <location>
        <begin position="215"/>
        <end position="235"/>
    </location>
</feature>
<feature type="transmembrane region" description="Helical" evidence="8">
    <location>
        <begin position="269"/>
        <end position="288"/>
    </location>
</feature>
<keyword evidence="6 8" id="KW-0472">Membrane</keyword>
<dbReference type="PANTHER" id="PTHR42751">
    <property type="entry name" value="SODIUM/HYDROGEN EXCHANGER FAMILY/TRKA DOMAIN PROTEIN"/>
    <property type="match status" value="1"/>
</dbReference>
<dbReference type="AlphaFoldDB" id="A0A2V5KVZ8"/>
<dbReference type="Gene3D" id="1.20.1530.20">
    <property type="match status" value="1"/>
</dbReference>
<feature type="transmembrane region" description="Helical" evidence="8">
    <location>
        <begin position="30"/>
        <end position="48"/>
    </location>
</feature>
<dbReference type="Proteomes" id="UP000247476">
    <property type="component" value="Unassembled WGS sequence"/>
</dbReference>
<feature type="transmembrane region" description="Helical" evidence="8">
    <location>
        <begin position="355"/>
        <end position="377"/>
    </location>
</feature>
<keyword evidence="4 8" id="KW-0812">Transmembrane</keyword>
<proteinExistence type="inferred from homology"/>
<dbReference type="Pfam" id="PF00999">
    <property type="entry name" value="Na_H_Exchanger"/>
    <property type="match status" value="1"/>
</dbReference>
<dbReference type="EMBL" id="QJVJ01000006">
    <property type="protein sequence ID" value="PYI53786.1"/>
    <property type="molecule type" value="Genomic_DNA"/>
</dbReference>
<dbReference type="GO" id="GO:1902600">
    <property type="term" value="P:proton transmembrane transport"/>
    <property type="evidence" value="ECO:0007669"/>
    <property type="project" value="InterPro"/>
</dbReference>
<comment type="caution">
    <text evidence="10">The sequence shown here is derived from an EMBL/GenBank/DDBJ whole genome shotgun (WGS) entry which is preliminary data.</text>
</comment>
<evidence type="ECO:0000313" key="11">
    <source>
        <dbReference type="Proteomes" id="UP000247476"/>
    </source>
</evidence>
<feature type="compositionally biased region" description="Low complexity" evidence="7">
    <location>
        <begin position="408"/>
        <end position="421"/>
    </location>
</feature>
<dbReference type="GO" id="GO:0015297">
    <property type="term" value="F:antiporter activity"/>
    <property type="evidence" value="ECO:0007669"/>
    <property type="project" value="InterPro"/>
</dbReference>
<feature type="transmembrane region" description="Helical" evidence="8">
    <location>
        <begin position="183"/>
        <end position="203"/>
    </location>
</feature>
<dbReference type="InterPro" id="IPR038770">
    <property type="entry name" value="Na+/solute_symporter_sf"/>
</dbReference>
<dbReference type="GO" id="GO:0016020">
    <property type="term" value="C:membrane"/>
    <property type="evidence" value="ECO:0007669"/>
    <property type="project" value="UniProtKB-SubCell"/>
</dbReference>
<feature type="transmembrane region" description="Helical" evidence="8">
    <location>
        <begin position="6"/>
        <end position="23"/>
    </location>
</feature>
<keyword evidence="11" id="KW-1185">Reference proteome</keyword>
<evidence type="ECO:0000256" key="1">
    <source>
        <dbReference type="ARBA" id="ARBA00004141"/>
    </source>
</evidence>
<protein>
    <submittedName>
        <fullName evidence="10">Cation/H(+) antiporter</fullName>
    </submittedName>
</protein>
<dbReference type="InterPro" id="IPR006153">
    <property type="entry name" value="Cation/H_exchanger_TM"/>
</dbReference>
<feature type="region of interest" description="Disordered" evidence="7">
    <location>
        <begin position="396"/>
        <end position="421"/>
    </location>
</feature>
<dbReference type="PANTHER" id="PTHR42751:SF4">
    <property type="entry name" value="K(+)_H(+) ANTIPORTER SUBUNIT KHTU"/>
    <property type="match status" value="1"/>
</dbReference>
<evidence type="ECO:0000256" key="8">
    <source>
        <dbReference type="SAM" id="Phobius"/>
    </source>
</evidence>
<feature type="transmembrane region" description="Helical" evidence="8">
    <location>
        <begin position="60"/>
        <end position="80"/>
    </location>
</feature>
<evidence type="ECO:0000256" key="7">
    <source>
        <dbReference type="SAM" id="MobiDB-lite"/>
    </source>
</evidence>
<evidence type="ECO:0000256" key="6">
    <source>
        <dbReference type="ARBA" id="ARBA00023136"/>
    </source>
</evidence>
<reference evidence="10 11" key="1">
    <citation type="submission" date="2018-05" db="EMBL/GenBank/DDBJ databases">
        <title>Paenibacillus flagellatus sp. nov., isolated from selenium mineral soil.</title>
        <authorList>
            <person name="Dai X."/>
        </authorList>
    </citation>
    <scope>NUCLEOTIDE SEQUENCE [LARGE SCALE GENOMIC DNA]</scope>
    <source>
        <strain evidence="10 11">DXL2</strain>
    </source>
</reference>
<sequence>MDHLVLEIGLAVVLIAIAGLLSARLRFSVIPFYILIGMAVGPHAPKLGVFDFRFIESAPLIEFMGRLGVLFLLFYLGLEFSVGRLIRSGRSIVVGGTIYIAINFTLGLLFGLLAGMPYKEMLVIAGITTISSSAIVAKVLVDLKRTANPETEMILGIIMFEDVFLAVYISILSGLLLSGSTSVAGVALSAFVALAFMLAVLVIGRKAVPLLNKALDIRSNELFLLVIFGGLMVVAGFSETIHVAEAIGALLVGLVLAETEHMKRIEHLILPFRDFFGAMFFFSFGLTIDPTTLGGAVWLSLAAVAVTLAGNFAAGLLAGRSAGLSAKASVNIGLTIVSRGEFSIVMANLGKAGGLLAVLQPFAALYVLLLAILGPLLTKESKRVYRLVRPLLGEERPSAAAVGPSDTSAAAASAPAAEKEG</sequence>
<evidence type="ECO:0000313" key="10">
    <source>
        <dbReference type="EMBL" id="PYI53786.1"/>
    </source>
</evidence>
<keyword evidence="3" id="KW-0813">Transport</keyword>
<name>A0A2V5KVZ8_9BACL</name>
<evidence type="ECO:0000256" key="4">
    <source>
        <dbReference type="ARBA" id="ARBA00022692"/>
    </source>
</evidence>
<feature type="transmembrane region" description="Helical" evidence="8">
    <location>
        <begin position="294"/>
        <end position="318"/>
    </location>
</feature>
<keyword evidence="5 8" id="KW-1133">Transmembrane helix</keyword>
<organism evidence="10 11">
    <name type="scientific">Paenibacillus flagellatus</name>
    <dbReference type="NCBI Taxonomy" id="2211139"/>
    <lineage>
        <taxon>Bacteria</taxon>
        <taxon>Bacillati</taxon>
        <taxon>Bacillota</taxon>
        <taxon>Bacilli</taxon>
        <taxon>Bacillales</taxon>
        <taxon>Paenibacillaceae</taxon>
        <taxon>Paenibacillus</taxon>
    </lineage>
</organism>
<dbReference type="OrthoDB" id="9781411at2"/>